<dbReference type="SUPFAM" id="SSF54211">
    <property type="entry name" value="Ribosomal protein S5 domain 2-like"/>
    <property type="match status" value="1"/>
</dbReference>
<sequence length="692" mass="78571">MRWDIVTLSLGCGIEPEQIEKVISGGVGYIFQTYLTLAIENATIVAERANQKGVWIIGSDSFFSVNKKPDIFNLPQNGITGFTFIGDKSEYREHGWYRTSRNDNFVRSVTGMEFDGEIVDSANGNDENLVILGFIYMPLPVAITFLSLHSQFPVAATTYLGADSNVKPLKLSLFFDFMLATCTTETDFISNRLGTKEKVSHNQEDRTNARKLIYEQFGNFNGFVAVLNVSGFEYKKFPCNERNYKTFLNYPARARLLLDSADVGRSIRTELSVQKVLKTNRESDFSNPTAILSALRGIISESDDAEIHLRMIFIASLALSIASNGKGGLRNGPAKNPCFPQMEEGKMQKYLLAMIDEICKNWVSDANKMIRAARHLESAAQNYIQKFVESMCLPNPITCLATKTNTPVLEVCQDDNTTQIKNEQELFYVHDKPTETGSIVCACILALNFHTLSDFFSNLNCIGLRVETRSNLPHGSGLGTSSTIASAILRAFSAFGVIQNTEKYSVDEMIVHTVLRVEQIMTTGGGWQDQVGSLYPGLKKCYFSKDKIAVQNIPLKKEVVELLEKRILLIYTGKTRLAKNLLQEVIRNFFTCPSTKNKLQRMTESVDEFVERIQKGELPVELIEQYHNTKNFMTRCEPPIVTKVLEDLKSEWTIQERWFRIYLFQKFRSSDFEIWKVPRIPRRWNKWSNEDL</sequence>
<dbReference type="InterPro" id="IPR020568">
    <property type="entry name" value="Ribosomal_Su5_D2-typ_SF"/>
</dbReference>
<evidence type="ECO:0000256" key="2">
    <source>
        <dbReference type="ARBA" id="ARBA00022741"/>
    </source>
</evidence>
<dbReference type="Pfam" id="PF07959">
    <property type="entry name" value="Fucose_pyrophosphorylase"/>
    <property type="match status" value="1"/>
</dbReference>
<reference evidence="6" key="2">
    <citation type="submission" date="2022-06" db="UniProtKB">
        <authorList>
            <consortium name="EnsemblMetazoa"/>
        </authorList>
    </citation>
    <scope>IDENTIFICATION</scope>
    <source>
        <strain evidence="6">DF5081</strain>
    </source>
</reference>
<dbReference type="AlphaFoldDB" id="A0A8R1E9F0"/>
<evidence type="ECO:0000259" key="4">
    <source>
        <dbReference type="Pfam" id="PF00288"/>
    </source>
</evidence>
<dbReference type="InterPro" id="IPR052203">
    <property type="entry name" value="GHMP_Kinase-Related"/>
</dbReference>
<evidence type="ECO:0000256" key="1">
    <source>
        <dbReference type="ARBA" id="ARBA00022679"/>
    </source>
</evidence>
<name>A0A8R1E9F0_CAEJA</name>
<accession>A0A8R1E9F0</accession>
<reference evidence="7" key="1">
    <citation type="submission" date="2010-08" db="EMBL/GenBank/DDBJ databases">
        <authorList>
            <consortium name="Caenorhabditis japonica Sequencing Consortium"/>
            <person name="Wilson R.K."/>
        </authorList>
    </citation>
    <scope>NUCLEOTIDE SEQUENCE [LARGE SCALE GENOMIC DNA]</scope>
    <source>
        <strain evidence="7">DF5081</strain>
    </source>
</reference>
<dbReference type="GO" id="GO:0050201">
    <property type="term" value="F:fucokinase activity"/>
    <property type="evidence" value="ECO:0007669"/>
    <property type="project" value="TreeGrafter"/>
</dbReference>
<evidence type="ECO:0000259" key="5">
    <source>
        <dbReference type="Pfam" id="PF07959"/>
    </source>
</evidence>
<dbReference type="Proteomes" id="UP000005237">
    <property type="component" value="Unassembled WGS sequence"/>
</dbReference>
<dbReference type="InterPro" id="IPR006204">
    <property type="entry name" value="GHMP_kinase_N_dom"/>
</dbReference>
<dbReference type="PANTHER" id="PTHR32463">
    <property type="entry name" value="L-FUCOSE KINASE"/>
    <property type="match status" value="1"/>
</dbReference>
<keyword evidence="3" id="KW-0418">Kinase</keyword>
<dbReference type="Gene3D" id="3.30.230.120">
    <property type="match status" value="1"/>
</dbReference>
<feature type="domain" description="GDP-fucose pyrophosphorylase" evidence="5">
    <location>
        <begin position="46"/>
        <end position="234"/>
    </location>
</feature>
<evidence type="ECO:0000313" key="7">
    <source>
        <dbReference type="Proteomes" id="UP000005237"/>
    </source>
</evidence>
<protein>
    <submittedName>
        <fullName evidence="6">GHMP_kinases_N domain-containing protein</fullName>
    </submittedName>
</protein>
<proteinExistence type="predicted"/>
<organism evidence="6 7">
    <name type="scientific">Caenorhabditis japonica</name>
    <dbReference type="NCBI Taxonomy" id="281687"/>
    <lineage>
        <taxon>Eukaryota</taxon>
        <taxon>Metazoa</taxon>
        <taxon>Ecdysozoa</taxon>
        <taxon>Nematoda</taxon>
        <taxon>Chromadorea</taxon>
        <taxon>Rhabditida</taxon>
        <taxon>Rhabditina</taxon>
        <taxon>Rhabditomorpha</taxon>
        <taxon>Rhabditoidea</taxon>
        <taxon>Rhabditidae</taxon>
        <taxon>Peloderinae</taxon>
        <taxon>Caenorhabditis</taxon>
    </lineage>
</organism>
<dbReference type="GO" id="GO:0042352">
    <property type="term" value="P:GDP-L-fucose salvage"/>
    <property type="evidence" value="ECO:0007669"/>
    <property type="project" value="TreeGrafter"/>
</dbReference>
<evidence type="ECO:0000313" key="6">
    <source>
        <dbReference type="EnsemblMetazoa" id="CJA25300a.1"/>
    </source>
</evidence>
<feature type="domain" description="GHMP kinase N-terminal" evidence="4">
    <location>
        <begin position="457"/>
        <end position="536"/>
    </location>
</feature>
<keyword evidence="7" id="KW-1185">Reference proteome</keyword>
<dbReference type="Pfam" id="PF00288">
    <property type="entry name" value="GHMP_kinases_N"/>
    <property type="match status" value="1"/>
</dbReference>
<dbReference type="PANTHER" id="PTHR32463:SF0">
    <property type="entry name" value="L-FUCOSE KINASE"/>
    <property type="match status" value="1"/>
</dbReference>
<keyword evidence="2" id="KW-0547">Nucleotide-binding</keyword>
<dbReference type="GO" id="GO:0005524">
    <property type="term" value="F:ATP binding"/>
    <property type="evidence" value="ECO:0007669"/>
    <property type="project" value="InterPro"/>
</dbReference>
<keyword evidence="1" id="KW-0808">Transferase</keyword>
<dbReference type="EnsemblMetazoa" id="CJA25300a.1">
    <property type="protein sequence ID" value="CJA25300a.1"/>
    <property type="gene ID" value="WBGene00180872"/>
</dbReference>
<dbReference type="InterPro" id="IPR012887">
    <property type="entry name" value="GDP_fucose_pyrophosphorylase"/>
</dbReference>
<evidence type="ECO:0000256" key="3">
    <source>
        <dbReference type="ARBA" id="ARBA00022777"/>
    </source>
</evidence>